<proteinExistence type="predicted"/>
<keyword evidence="4 7" id="KW-1133">Transmembrane helix</keyword>
<name>A0A6J4SK90_9ACTN</name>
<evidence type="ECO:0000256" key="5">
    <source>
        <dbReference type="ARBA" id="ARBA00023010"/>
    </source>
</evidence>
<evidence type="ECO:0000256" key="2">
    <source>
        <dbReference type="ARBA" id="ARBA00022692"/>
    </source>
</evidence>
<keyword evidence="3" id="KW-0653">Protein transport</keyword>
<dbReference type="GO" id="GO:0043953">
    <property type="term" value="P:protein transport by the Tat complex"/>
    <property type="evidence" value="ECO:0007669"/>
    <property type="project" value="TreeGrafter"/>
</dbReference>
<evidence type="ECO:0000256" key="4">
    <source>
        <dbReference type="ARBA" id="ARBA00022989"/>
    </source>
</evidence>
<protein>
    <submittedName>
        <fullName evidence="8">Twin-arginine translocation protein TatC</fullName>
    </submittedName>
</protein>
<feature type="transmembrane region" description="Helical" evidence="7">
    <location>
        <begin position="37"/>
        <end position="65"/>
    </location>
</feature>
<dbReference type="GO" id="GO:0065002">
    <property type="term" value="P:intracellular protein transmembrane transport"/>
    <property type="evidence" value="ECO:0007669"/>
    <property type="project" value="TreeGrafter"/>
</dbReference>
<dbReference type="GO" id="GO:0033281">
    <property type="term" value="C:TAT protein transport complex"/>
    <property type="evidence" value="ECO:0007669"/>
    <property type="project" value="TreeGrafter"/>
</dbReference>
<keyword evidence="2 7" id="KW-0812">Transmembrane</keyword>
<keyword evidence="5" id="KW-0811">Translocation</keyword>
<organism evidence="8">
    <name type="scientific">uncultured Solirubrobacterales bacterium</name>
    <dbReference type="NCBI Taxonomy" id="768556"/>
    <lineage>
        <taxon>Bacteria</taxon>
        <taxon>Bacillati</taxon>
        <taxon>Actinomycetota</taxon>
        <taxon>Thermoleophilia</taxon>
        <taxon>Solirubrobacterales</taxon>
        <taxon>environmental samples</taxon>
    </lineage>
</organism>
<evidence type="ECO:0000256" key="3">
    <source>
        <dbReference type="ARBA" id="ARBA00022927"/>
    </source>
</evidence>
<reference evidence="8" key="1">
    <citation type="submission" date="2020-02" db="EMBL/GenBank/DDBJ databases">
        <authorList>
            <person name="Meier V. D."/>
        </authorList>
    </citation>
    <scope>NUCLEOTIDE SEQUENCE</scope>
    <source>
        <strain evidence="8">AVDCRST_MAG45</strain>
    </source>
</reference>
<comment type="subcellular location">
    <subcellularLocation>
        <location evidence="1">Membrane</location>
        <topology evidence="1">Multi-pass membrane protein</topology>
    </subcellularLocation>
</comment>
<evidence type="ECO:0000256" key="1">
    <source>
        <dbReference type="ARBA" id="ARBA00004141"/>
    </source>
</evidence>
<dbReference type="GO" id="GO:0009977">
    <property type="term" value="F:proton motive force dependent protein transmembrane transporter activity"/>
    <property type="evidence" value="ECO:0007669"/>
    <property type="project" value="TreeGrafter"/>
</dbReference>
<dbReference type="AlphaFoldDB" id="A0A6J4SK90"/>
<evidence type="ECO:0000256" key="6">
    <source>
        <dbReference type="ARBA" id="ARBA00023136"/>
    </source>
</evidence>
<dbReference type="PANTHER" id="PTHR30371:SF0">
    <property type="entry name" value="SEC-INDEPENDENT PROTEIN TRANSLOCASE PROTEIN TATC, CHLOROPLASTIC-RELATED"/>
    <property type="match status" value="1"/>
</dbReference>
<dbReference type="InterPro" id="IPR002033">
    <property type="entry name" value="TatC"/>
</dbReference>
<sequence>MAGVLFAYFVVLPPAITVLLGFNADEFNTQLRAREYYSFASLTLISLGILFQVPIGVLAATRLGVVTTAQLRRSRRYAILGIAVLAALLPTIDPVTMILEMLPLIVLYEVSILVARAFEHSPDEPADQPAPLEGS</sequence>
<gene>
    <name evidence="8" type="ORF">AVDCRST_MAG45-1297</name>
</gene>
<dbReference type="Pfam" id="PF00902">
    <property type="entry name" value="TatC"/>
    <property type="match status" value="1"/>
</dbReference>
<accession>A0A6J4SK90</accession>
<dbReference type="EMBL" id="CADCVU010000111">
    <property type="protein sequence ID" value="CAA9500817.1"/>
    <property type="molecule type" value="Genomic_DNA"/>
</dbReference>
<keyword evidence="3" id="KW-0813">Transport</keyword>
<evidence type="ECO:0000256" key="7">
    <source>
        <dbReference type="SAM" id="Phobius"/>
    </source>
</evidence>
<keyword evidence="6 7" id="KW-0472">Membrane</keyword>
<dbReference type="PANTHER" id="PTHR30371">
    <property type="entry name" value="SEC-INDEPENDENT PROTEIN TRANSLOCASE PROTEIN TATC"/>
    <property type="match status" value="1"/>
</dbReference>
<feature type="transmembrane region" description="Helical" evidence="7">
    <location>
        <begin position="77"/>
        <end position="99"/>
    </location>
</feature>
<evidence type="ECO:0000313" key="8">
    <source>
        <dbReference type="EMBL" id="CAA9500817.1"/>
    </source>
</evidence>